<sequence>MKSKSEAHASPSSAQPTVLRENQWVRSVAEPSTSSSLLTKEAKTTTRLTGVPEPPCHDERTKKGLGYLILDPTPQIRDKKPEPNPKTTALVTIA</sequence>
<dbReference type="AlphaFoldDB" id="A0A8S9PRF5"/>
<feature type="region of interest" description="Disordered" evidence="1">
    <location>
        <begin position="1"/>
        <end position="94"/>
    </location>
</feature>
<dbReference type="EMBL" id="QGKX02001347">
    <property type="protein sequence ID" value="KAF3522420.1"/>
    <property type="molecule type" value="Genomic_DNA"/>
</dbReference>
<comment type="caution">
    <text evidence="2">The sequence shown here is derived from an EMBL/GenBank/DDBJ whole genome shotgun (WGS) entry which is preliminary data.</text>
</comment>
<accession>A0A8S9PRF5</accession>
<name>A0A8S9PRF5_BRACR</name>
<evidence type="ECO:0000256" key="1">
    <source>
        <dbReference type="SAM" id="MobiDB-lite"/>
    </source>
</evidence>
<evidence type="ECO:0000313" key="3">
    <source>
        <dbReference type="Proteomes" id="UP000712600"/>
    </source>
</evidence>
<protein>
    <submittedName>
        <fullName evidence="2">Uncharacterized protein</fullName>
    </submittedName>
</protein>
<feature type="compositionally biased region" description="Polar residues" evidence="1">
    <location>
        <begin position="85"/>
        <end position="94"/>
    </location>
</feature>
<proteinExistence type="predicted"/>
<dbReference type="Proteomes" id="UP000712600">
    <property type="component" value="Unassembled WGS sequence"/>
</dbReference>
<reference evidence="2" key="1">
    <citation type="submission" date="2019-12" db="EMBL/GenBank/DDBJ databases">
        <title>Genome sequencing and annotation of Brassica cretica.</title>
        <authorList>
            <person name="Studholme D.J."/>
            <person name="Sarris P."/>
        </authorList>
    </citation>
    <scope>NUCLEOTIDE SEQUENCE</scope>
    <source>
        <strain evidence="2">PFS-109/04</strain>
        <tissue evidence="2">Leaf</tissue>
    </source>
</reference>
<gene>
    <name evidence="2" type="ORF">F2Q69_00046361</name>
</gene>
<organism evidence="2 3">
    <name type="scientific">Brassica cretica</name>
    <name type="common">Mustard</name>
    <dbReference type="NCBI Taxonomy" id="69181"/>
    <lineage>
        <taxon>Eukaryota</taxon>
        <taxon>Viridiplantae</taxon>
        <taxon>Streptophyta</taxon>
        <taxon>Embryophyta</taxon>
        <taxon>Tracheophyta</taxon>
        <taxon>Spermatophyta</taxon>
        <taxon>Magnoliopsida</taxon>
        <taxon>eudicotyledons</taxon>
        <taxon>Gunneridae</taxon>
        <taxon>Pentapetalae</taxon>
        <taxon>rosids</taxon>
        <taxon>malvids</taxon>
        <taxon>Brassicales</taxon>
        <taxon>Brassicaceae</taxon>
        <taxon>Brassiceae</taxon>
        <taxon>Brassica</taxon>
    </lineage>
</organism>
<evidence type="ECO:0000313" key="2">
    <source>
        <dbReference type="EMBL" id="KAF3522420.1"/>
    </source>
</evidence>